<proteinExistence type="predicted"/>
<dbReference type="AlphaFoldDB" id="A0A4U1HWW6"/>
<evidence type="ECO:0000313" key="2">
    <source>
        <dbReference type="EMBL" id="TKC83466.1"/>
    </source>
</evidence>
<dbReference type="EMBL" id="SWJE01000014">
    <property type="protein sequence ID" value="TKC83466.1"/>
    <property type="molecule type" value="Genomic_DNA"/>
</dbReference>
<dbReference type="InterPro" id="IPR008473">
    <property type="entry name" value="Phage_holin_3_7"/>
</dbReference>
<protein>
    <submittedName>
        <fullName evidence="2">Phage holin family protein</fullName>
    </submittedName>
</protein>
<dbReference type="RefSeq" id="WP_136897509.1">
    <property type="nucleotide sequence ID" value="NZ_SWJE01000014.1"/>
</dbReference>
<comment type="caution">
    <text evidence="2">The sequence shown here is derived from an EMBL/GenBank/DDBJ whole genome shotgun (WGS) entry which is preliminary data.</text>
</comment>
<accession>A0A4U1HWW6</accession>
<organism evidence="2 3">
    <name type="scientific">Trinickia terrae</name>
    <dbReference type="NCBI Taxonomy" id="2571161"/>
    <lineage>
        <taxon>Bacteria</taxon>
        <taxon>Pseudomonadati</taxon>
        <taxon>Pseudomonadota</taxon>
        <taxon>Betaproteobacteria</taxon>
        <taxon>Burkholderiales</taxon>
        <taxon>Burkholderiaceae</taxon>
        <taxon>Trinickia</taxon>
    </lineage>
</organism>
<gene>
    <name evidence="2" type="ORF">FAZ69_23550</name>
</gene>
<name>A0A4U1HWW6_9BURK</name>
<dbReference type="Pfam" id="PF05449">
    <property type="entry name" value="Phage_holin_3_7"/>
    <property type="match status" value="1"/>
</dbReference>
<dbReference type="OrthoDB" id="8778746at2"/>
<keyword evidence="1" id="KW-0812">Transmembrane</keyword>
<dbReference type="Proteomes" id="UP000305539">
    <property type="component" value="Unassembled WGS sequence"/>
</dbReference>
<reference evidence="2 3" key="1">
    <citation type="submission" date="2019-04" db="EMBL/GenBank/DDBJ databases">
        <title>Trinickia sp. 7GSK02, isolated from subtropical forest soil.</title>
        <authorList>
            <person name="Gao Z.-H."/>
            <person name="Qiu L.-H."/>
        </authorList>
    </citation>
    <scope>NUCLEOTIDE SEQUENCE [LARGE SCALE GENOMIC DNA]</scope>
    <source>
        <strain evidence="2 3">7GSK02</strain>
    </source>
</reference>
<evidence type="ECO:0000256" key="1">
    <source>
        <dbReference type="SAM" id="Phobius"/>
    </source>
</evidence>
<keyword evidence="3" id="KW-1185">Reference proteome</keyword>
<sequence length="88" mass="9589">MHISFALIAFAAHLAALVRVLTYRRNGAPHRLPVSWFAWALAAVMGGASIELVLHVEQVGFFEAATAVLLAVFVYGVRGNVARLLWSE</sequence>
<keyword evidence="1" id="KW-0472">Membrane</keyword>
<evidence type="ECO:0000313" key="3">
    <source>
        <dbReference type="Proteomes" id="UP000305539"/>
    </source>
</evidence>
<feature type="transmembrane region" description="Helical" evidence="1">
    <location>
        <begin position="36"/>
        <end position="54"/>
    </location>
</feature>
<keyword evidence="1" id="KW-1133">Transmembrane helix</keyword>
<feature type="transmembrane region" description="Helical" evidence="1">
    <location>
        <begin position="61"/>
        <end position="78"/>
    </location>
</feature>